<proteinExistence type="predicted"/>
<feature type="transmembrane region" description="Helical" evidence="1">
    <location>
        <begin position="560"/>
        <end position="580"/>
    </location>
</feature>
<feature type="transmembrane region" description="Helical" evidence="1">
    <location>
        <begin position="216"/>
        <end position="237"/>
    </location>
</feature>
<gene>
    <name evidence="2" type="primary">citS</name>
    <name evidence="2" type="ORF">SERIO_v1c06560</name>
</gene>
<dbReference type="PATRIC" id="fig|743698.3.peg.658"/>
<organism evidence="2 3">
    <name type="scientific">Spiroplasma eriocheiris</name>
    <dbReference type="NCBI Taxonomy" id="315358"/>
    <lineage>
        <taxon>Bacteria</taxon>
        <taxon>Bacillati</taxon>
        <taxon>Mycoplasmatota</taxon>
        <taxon>Mollicutes</taxon>
        <taxon>Entomoplasmatales</taxon>
        <taxon>Spiroplasmataceae</taxon>
        <taxon>Spiroplasma</taxon>
    </lineage>
</organism>
<dbReference type="Proteomes" id="UP000035661">
    <property type="component" value="Chromosome"/>
</dbReference>
<keyword evidence="3" id="KW-1185">Reference proteome</keyword>
<feature type="transmembrane region" description="Helical" evidence="1">
    <location>
        <begin position="434"/>
        <end position="451"/>
    </location>
</feature>
<reference evidence="2 3" key="1">
    <citation type="journal article" date="2015" name="Genome Biol. Evol.">
        <title>Found and Lost: The Fates of Horizontally Acquired Genes in Arthropod-Symbiotic Spiroplasma.</title>
        <authorList>
            <person name="Lo W.S."/>
            <person name="Gasparich G.E."/>
            <person name="Kuo C.H."/>
        </authorList>
    </citation>
    <scope>NUCLEOTIDE SEQUENCE [LARGE SCALE GENOMIC DNA]</scope>
    <source>
        <strain evidence="3">TDA-040725-5</strain>
    </source>
</reference>
<keyword evidence="1" id="KW-0812">Transmembrane</keyword>
<sequence>MLLQAHQKNQTEFQKRFEIKLQELEKWYQEKMEDYDWDLNNFQDTLQKNVTKFETTGRQKINCHFDKKIYHQQLMTQTQELNNTIQITTDELVKKDLVHQKHQLPFTIVAENNLSYQPWQVNLYEKQQHLKNNLKTTFNNYYKNLHNLKYLTWKDFIKFKLFGIPFYLYILMLAATLVAIYTKTLPAEAMGAMAVLFVIAIIGGEFFNRLPIWKTFVGGGTMGVFFLGAFLGTFNAFPPEIVSAVKAWFSKGGFLNLYINVLIVGSILTIPRQLILRSFGGFMVLLISGTGLAVLFGWGFGNLMGLPNHQTVLQIMLPLLSDGNGGGVQPLSAMSQSYGYMPQGDYMSFALAVSSVSNIFVIIIAAILTASLSKSPTLSGNGKLVKKEVHIRDEKIDPSHRSIAAGLALCVVIYVFCKFIEVEIKKSSGVEINAFAWAVVISLLINLLNILPKELKAGCNVLNKFFSKQFTWFLMAGVGLCMTDLNKFASLFTHWEYIILILLMDVALILGPMLLANLIKFYTLESMIAAGCCMGAQGEAGSLAVLGAAKRMDLLPYSQITCRIGGGIVLIVAAPIFLVFTQAEITG</sequence>
<evidence type="ECO:0000313" key="2">
    <source>
        <dbReference type="EMBL" id="AKM54224.1"/>
    </source>
</evidence>
<accession>A0A0H3XL75</accession>
<feature type="transmembrane region" description="Helical" evidence="1">
    <location>
        <begin position="346"/>
        <end position="368"/>
    </location>
</feature>
<dbReference type="GO" id="GO:0008514">
    <property type="term" value="F:organic anion transmembrane transporter activity"/>
    <property type="evidence" value="ECO:0007669"/>
    <property type="project" value="InterPro"/>
</dbReference>
<feature type="transmembrane region" description="Helical" evidence="1">
    <location>
        <begin position="472"/>
        <end position="491"/>
    </location>
</feature>
<keyword evidence="1" id="KW-0472">Membrane</keyword>
<feature type="transmembrane region" description="Helical" evidence="1">
    <location>
        <begin position="257"/>
        <end position="275"/>
    </location>
</feature>
<evidence type="ECO:0000256" key="1">
    <source>
        <dbReference type="SAM" id="Phobius"/>
    </source>
</evidence>
<feature type="transmembrane region" description="Helical" evidence="1">
    <location>
        <begin position="159"/>
        <end position="181"/>
    </location>
</feature>
<feature type="transmembrane region" description="Helical" evidence="1">
    <location>
        <begin position="497"/>
        <end position="519"/>
    </location>
</feature>
<feature type="transmembrane region" description="Helical" evidence="1">
    <location>
        <begin position="187"/>
        <end position="204"/>
    </location>
</feature>
<dbReference type="InterPro" id="IPR004679">
    <property type="entry name" value="2-OHcarboxylate_transport"/>
</dbReference>
<dbReference type="AlphaFoldDB" id="A0A0H3XL75"/>
<dbReference type="STRING" id="315358.SERIO_v1c06560"/>
<protein>
    <submittedName>
        <fullName evidence="2">Citrate:sodium symporter</fullName>
    </submittedName>
</protein>
<reference evidence="3" key="2">
    <citation type="submission" date="2015-06" db="EMBL/GenBank/DDBJ databases">
        <title>Complete genome sequence of Spiroplasma eriocheiris TDA-040725-5 (DSM 21848).</title>
        <authorList>
            <person name="Lo W.-S."/>
            <person name="Kuo C.-H."/>
        </authorList>
    </citation>
    <scope>NUCLEOTIDE SEQUENCE [LARGE SCALE GENOMIC DNA]</scope>
    <source>
        <strain evidence="3">TDA-040725-5</strain>
    </source>
</reference>
<dbReference type="EMBL" id="CP011856">
    <property type="protein sequence ID" value="AKM54224.1"/>
    <property type="molecule type" value="Genomic_DNA"/>
</dbReference>
<keyword evidence="1" id="KW-1133">Transmembrane helix</keyword>
<evidence type="ECO:0000313" key="3">
    <source>
        <dbReference type="Proteomes" id="UP000035661"/>
    </source>
</evidence>
<dbReference type="PANTHER" id="PTHR40033:SF1">
    <property type="entry name" value="CITRATE-SODIUM SYMPORTER"/>
    <property type="match status" value="1"/>
</dbReference>
<dbReference type="Pfam" id="PF03390">
    <property type="entry name" value="2HCT"/>
    <property type="match status" value="1"/>
</dbReference>
<name>A0A0H3XL75_9MOLU</name>
<dbReference type="KEGG" id="seri:SERIO_v1c06560"/>
<dbReference type="PANTHER" id="PTHR40033">
    <property type="entry name" value="NA(+)-MALATE SYMPORTER"/>
    <property type="match status" value="1"/>
</dbReference>
<dbReference type="GO" id="GO:0016020">
    <property type="term" value="C:membrane"/>
    <property type="evidence" value="ECO:0007669"/>
    <property type="project" value="InterPro"/>
</dbReference>
<feature type="transmembrane region" description="Helical" evidence="1">
    <location>
        <begin position="282"/>
        <end position="300"/>
    </location>
</feature>
<feature type="transmembrane region" description="Helical" evidence="1">
    <location>
        <begin position="402"/>
        <end position="422"/>
    </location>
</feature>